<feature type="chain" id="PRO_5037455385" evidence="3">
    <location>
        <begin position="26"/>
        <end position="280"/>
    </location>
</feature>
<gene>
    <name evidence="5" type="ORF">dnm_052490</name>
</gene>
<evidence type="ECO:0000256" key="3">
    <source>
        <dbReference type="SAM" id="SignalP"/>
    </source>
</evidence>
<dbReference type="Gene3D" id="1.10.150.280">
    <property type="entry name" value="AF1531-like domain"/>
    <property type="match status" value="2"/>
</dbReference>
<dbReference type="SMART" id="SM00278">
    <property type="entry name" value="HhH1"/>
    <property type="match status" value="4"/>
</dbReference>
<dbReference type="KEGG" id="dmm:dnm_052490"/>
<feature type="domain" description="Helix-hairpin-helix DNA-binding motif class 1" evidence="4">
    <location>
        <begin position="162"/>
        <end position="181"/>
    </location>
</feature>
<dbReference type="PANTHER" id="PTHR21180:SF32">
    <property type="entry name" value="ENDONUCLEASE_EXONUCLEASE_PHOSPHATASE FAMILY DOMAIN-CONTAINING PROTEIN 1"/>
    <property type="match status" value="1"/>
</dbReference>
<proteinExistence type="predicted"/>
<dbReference type="InterPro" id="IPR004509">
    <property type="entry name" value="Competence_ComEA_HhH"/>
</dbReference>
<evidence type="ECO:0000313" key="6">
    <source>
        <dbReference type="Proteomes" id="UP000663722"/>
    </source>
</evidence>
<dbReference type="InterPro" id="IPR051675">
    <property type="entry name" value="Endo/Exo/Phosphatase_dom_1"/>
</dbReference>
<dbReference type="GO" id="GO:0015628">
    <property type="term" value="P:protein secretion by the type II secretion system"/>
    <property type="evidence" value="ECO:0007669"/>
    <property type="project" value="TreeGrafter"/>
</dbReference>
<dbReference type="Pfam" id="PF12836">
    <property type="entry name" value="HHH_3"/>
    <property type="match status" value="2"/>
</dbReference>
<protein>
    <submittedName>
        <fullName evidence="5">Helix-hairpin-helix motif-containing protein</fullName>
    </submittedName>
</protein>
<sequence length="280" mass="30958">MKLVKGFFALITIMVVMSMAGTPWAGDMEQIDINKASAKELTQFQKAGPSIAQRIVDYRQEKGAFKNPEDITKVRGIGSKFFELNKDRIVAGQSKETPAEIKKAVQIKKKAVEIKKEAVEARQEAVEIKKEAAEIKKDATEVKDKTSEIKLGKIDINNASAEKLTQLHRIGPAIAKKIVEYRQSNGPFRTPGDIVKVSGIGPKTFELNKDRIVTGQIEAITSSVKKVSEIKTVSEVSKISEVKTVSETEGESKAEKISAEKQIEEKKQGKSEHKGQHKKN</sequence>
<feature type="region of interest" description="Disordered" evidence="2">
    <location>
        <begin position="241"/>
        <end position="280"/>
    </location>
</feature>
<feature type="domain" description="Helix-hairpin-helix DNA-binding motif class 1" evidence="4">
    <location>
        <begin position="69"/>
        <end position="88"/>
    </location>
</feature>
<dbReference type="GO" id="GO:0003677">
    <property type="term" value="F:DNA binding"/>
    <property type="evidence" value="ECO:0007669"/>
    <property type="project" value="InterPro"/>
</dbReference>
<reference evidence="5" key="1">
    <citation type="journal article" date="2021" name="Microb. Physiol.">
        <title>Proteogenomic Insights into the Physiology of Marine, Sulfate-Reducing, Filamentous Desulfonema limicola and Desulfonema magnum.</title>
        <authorList>
            <person name="Schnaars V."/>
            <person name="Wohlbrand L."/>
            <person name="Scheve S."/>
            <person name="Hinrichs C."/>
            <person name="Reinhardt R."/>
            <person name="Rabus R."/>
        </authorList>
    </citation>
    <scope>NUCLEOTIDE SEQUENCE</scope>
    <source>
        <strain evidence="5">4be13</strain>
    </source>
</reference>
<feature type="compositionally biased region" description="Basic and acidic residues" evidence="2">
    <location>
        <begin position="241"/>
        <end position="274"/>
    </location>
</feature>
<keyword evidence="6" id="KW-1185">Reference proteome</keyword>
<dbReference type="EMBL" id="CP061800">
    <property type="protein sequence ID" value="QTA89199.1"/>
    <property type="molecule type" value="Genomic_DNA"/>
</dbReference>
<evidence type="ECO:0000313" key="5">
    <source>
        <dbReference type="EMBL" id="QTA89199.1"/>
    </source>
</evidence>
<dbReference type="NCBIfam" id="TIGR00426">
    <property type="entry name" value="competence protein ComEA helix-hairpin-helix repeat region"/>
    <property type="match status" value="2"/>
</dbReference>
<evidence type="ECO:0000256" key="1">
    <source>
        <dbReference type="SAM" id="Coils"/>
    </source>
</evidence>
<keyword evidence="1" id="KW-0175">Coiled coil</keyword>
<evidence type="ECO:0000256" key="2">
    <source>
        <dbReference type="SAM" id="MobiDB-lite"/>
    </source>
</evidence>
<dbReference type="GO" id="GO:0015627">
    <property type="term" value="C:type II protein secretion system complex"/>
    <property type="evidence" value="ECO:0007669"/>
    <property type="project" value="TreeGrafter"/>
</dbReference>
<organism evidence="5 6">
    <name type="scientific">Desulfonema magnum</name>
    <dbReference type="NCBI Taxonomy" id="45655"/>
    <lineage>
        <taxon>Bacteria</taxon>
        <taxon>Pseudomonadati</taxon>
        <taxon>Thermodesulfobacteriota</taxon>
        <taxon>Desulfobacteria</taxon>
        <taxon>Desulfobacterales</taxon>
        <taxon>Desulfococcaceae</taxon>
        <taxon>Desulfonema</taxon>
    </lineage>
</organism>
<accession>A0A975BQ88</accession>
<dbReference type="AlphaFoldDB" id="A0A975BQ88"/>
<evidence type="ECO:0000259" key="4">
    <source>
        <dbReference type="SMART" id="SM00278"/>
    </source>
</evidence>
<dbReference type="Proteomes" id="UP000663722">
    <property type="component" value="Chromosome"/>
</dbReference>
<feature type="signal peptide" evidence="3">
    <location>
        <begin position="1"/>
        <end position="25"/>
    </location>
</feature>
<feature type="domain" description="Helix-hairpin-helix DNA-binding motif class 1" evidence="4">
    <location>
        <begin position="39"/>
        <end position="58"/>
    </location>
</feature>
<feature type="domain" description="Helix-hairpin-helix DNA-binding motif class 1" evidence="4">
    <location>
        <begin position="192"/>
        <end position="211"/>
    </location>
</feature>
<dbReference type="InterPro" id="IPR010994">
    <property type="entry name" value="RuvA_2-like"/>
</dbReference>
<feature type="coiled-coil region" evidence="1">
    <location>
        <begin position="102"/>
        <end position="145"/>
    </location>
</feature>
<dbReference type="PANTHER" id="PTHR21180">
    <property type="entry name" value="ENDONUCLEASE/EXONUCLEASE/PHOSPHATASE FAMILY DOMAIN-CONTAINING PROTEIN 1"/>
    <property type="match status" value="1"/>
</dbReference>
<dbReference type="InterPro" id="IPR003583">
    <property type="entry name" value="Hlx-hairpin-Hlx_DNA-bd_motif"/>
</dbReference>
<keyword evidence="3" id="KW-0732">Signal</keyword>
<dbReference type="GO" id="GO:0006281">
    <property type="term" value="P:DNA repair"/>
    <property type="evidence" value="ECO:0007669"/>
    <property type="project" value="InterPro"/>
</dbReference>
<dbReference type="RefSeq" id="WP_207677938.1">
    <property type="nucleotide sequence ID" value="NZ_CP061800.1"/>
</dbReference>
<name>A0A975BQ88_9BACT</name>
<dbReference type="SUPFAM" id="SSF47781">
    <property type="entry name" value="RuvA domain 2-like"/>
    <property type="match status" value="2"/>
</dbReference>